<dbReference type="InterPro" id="IPR019639">
    <property type="entry name" value="DUF2505"/>
</dbReference>
<dbReference type="AlphaFoldDB" id="A0A7W5TUB1"/>
<evidence type="ECO:0000313" key="2">
    <source>
        <dbReference type="Proteomes" id="UP000547528"/>
    </source>
</evidence>
<evidence type="ECO:0000313" key="1">
    <source>
        <dbReference type="EMBL" id="MBB3666544.1"/>
    </source>
</evidence>
<keyword evidence="1" id="KW-0645">Protease</keyword>
<sequence>MAIEAEKVIPHHAEEILQAYASREFHEHLASKVGSELTSFDVSGTAAEGYEIVTKQAMSVDRLPDIAKRVLKGTVNVTVTDSWGPADAAGSRRADTRVEIAGAPVKGLASQNLHVRGESETLATVRGEVEVKVPLIGNKVKSAAEPYIAKFIELQAKEVSRFIESRS</sequence>
<keyword evidence="2" id="KW-1185">Reference proteome</keyword>
<organism evidence="1 2">
    <name type="scientific">Garicola koreensis</name>
    <dbReference type="NCBI Taxonomy" id="1262554"/>
    <lineage>
        <taxon>Bacteria</taxon>
        <taxon>Bacillati</taxon>
        <taxon>Actinomycetota</taxon>
        <taxon>Actinomycetes</taxon>
        <taxon>Micrococcales</taxon>
        <taxon>Micrococcaceae</taxon>
        <taxon>Garicola</taxon>
    </lineage>
</organism>
<reference evidence="1 2" key="1">
    <citation type="submission" date="2020-08" db="EMBL/GenBank/DDBJ databases">
        <title>Sequencing the genomes of 1000 actinobacteria strains.</title>
        <authorList>
            <person name="Klenk H.-P."/>
        </authorList>
    </citation>
    <scope>NUCLEOTIDE SEQUENCE [LARGE SCALE GENOMIC DNA]</scope>
    <source>
        <strain evidence="1 2">DSM 28238</strain>
    </source>
</reference>
<accession>A0A7W5TUB1</accession>
<dbReference type="GO" id="GO:0008233">
    <property type="term" value="F:peptidase activity"/>
    <property type="evidence" value="ECO:0007669"/>
    <property type="project" value="UniProtKB-KW"/>
</dbReference>
<keyword evidence="1" id="KW-0378">Hydrolase</keyword>
<name>A0A7W5TUB1_9MICC</name>
<dbReference type="EMBL" id="JACIBT010000001">
    <property type="protein sequence ID" value="MBB3666544.1"/>
    <property type="molecule type" value="Genomic_DNA"/>
</dbReference>
<dbReference type="Proteomes" id="UP000547528">
    <property type="component" value="Unassembled WGS sequence"/>
</dbReference>
<proteinExistence type="predicted"/>
<gene>
    <name evidence="1" type="ORF">FHX47_000137</name>
</gene>
<comment type="caution">
    <text evidence="1">The sequence shown here is derived from an EMBL/GenBank/DDBJ whole genome shotgun (WGS) entry which is preliminary data.</text>
</comment>
<dbReference type="GO" id="GO:0006508">
    <property type="term" value="P:proteolysis"/>
    <property type="evidence" value="ECO:0007669"/>
    <property type="project" value="UniProtKB-KW"/>
</dbReference>
<dbReference type="RefSeq" id="WP_183356983.1">
    <property type="nucleotide sequence ID" value="NZ_BAABKR010000004.1"/>
</dbReference>
<dbReference type="Pfam" id="PF10698">
    <property type="entry name" value="DUF2505"/>
    <property type="match status" value="1"/>
</dbReference>
<protein>
    <submittedName>
        <fullName evidence="1">S1-C subfamily serine protease</fullName>
    </submittedName>
</protein>